<organism evidence="3">
    <name type="scientific">hydrothermal vent metagenome</name>
    <dbReference type="NCBI Taxonomy" id="652676"/>
    <lineage>
        <taxon>unclassified sequences</taxon>
        <taxon>metagenomes</taxon>
        <taxon>ecological metagenomes</taxon>
    </lineage>
</organism>
<dbReference type="PANTHER" id="PTHR37023:SF1">
    <property type="entry name" value="ISSOD25 TRANSPOSASE TNPA_ISSOD25"/>
    <property type="match status" value="1"/>
</dbReference>
<dbReference type="AlphaFoldDB" id="A0A3B0ZMA1"/>
<dbReference type="EMBL" id="UOFP01000319">
    <property type="protein sequence ID" value="VAW90310.1"/>
    <property type="molecule type" value="Genomic_DNA"/>
</dbReference>
<gene>
    <name evidence="3" type="ORF">MNBD_GAMMA18-266</name>
</gene>
<dbReference type="Pfam" id="PF04986">
    <property type="entry name" value="Y2_Tnp"/>
    <property type="match status" value="1"/>
</dbReference>
<dbReference type="Pfam" id="PF14319">
    <property type="entry name" value="Zn_Tnp_IS91"/>
    <property type="match status" value="1"/>
</dbReference>
<reference evidence="3" key="1">
    <citation type="submission" date="2018-06" db="EMBL/GenBank/DDBJ databases">
        <authorList>
            <person name="Zhirakovskaya E."/>
        </authorList>
    </citation>
    <scope>NUCLEOTIDE SEQUENCE</scope>
</reference>
<evidence type="ECO:0000259" key="2">
    <source>
        <dbReference type="Pfam" id="PF14319"/>
    </source>
</evidence>
<name>A0A3B0ZMA1_9ZZZZ</name>
<sequence>MELTHLIERYRSRFYAQFGSRTNRQVNHAINAVLACHTERYGKMLLRCVPCDNQQSRFHSCGHRSCHRCQHHDTIRWLERQSRKLLPVEYFMVTFTLPYELRALTWHHQKTLYSILFACAVDTLKDFGINDKKLGAELAMTAVLHTHSRRLDYHPHVHIIVPGGCLNKKRQQWKKLKGKYLFNEFALANVFRARFMASVRDAGFTLPANLPEKWVVDCKHVGKGLPAIQYLSRYLYRGVIAENNIISDDGTHITFRYRDSKTRTWKTRRVKGEMFIWLVFQHALPKGFRRVRDYGFLHGNANTTLQRIQMLLKVLLPKLIKTPRPVISCKQCGNPMMIVAFIPPAWRAG</sequence>
<protein>
    <submittedName>
        <fullName evidence="3">Transposase</fullName>
    </submittedName>
</protein>
<dbReference type="SUPFAM" id="SSF55464">
    <property type="entry name" value="Origin of replication-binding domain, RBD-like"/>
    <property type="match status" value="1"/>
</dbReference>
<dbReference type="GO" id="GO:0006313">
    <property type="term" value="P:DNA transposition"/>
    <property type="evidence" value="ECO:0007669"/>
    <property type="project" value="InterPro"/>
</dbReference>
<feature type="domain" description="Transposase zinc-binding" evidence="2">
    <location>
        <begin position="8"/>
        <end position="97"/>
    </location>
</feature>
<dbReference type="InterPro" id="IPR007069">
    <property type="entry name" value="Transposase_32"/>
</dbReference>
<accession>A0A3B0ZMA1</accession>
<evidence type="ECO:0000259" key="1">
    <source>
        <dbReference type="Pfam" id="PF04986"/>
    </source>
</evidence>
<feature type="domain" description="Transposase IS801/IS1294" evidence="1">
    <location>
        <begin position="140"/>
        <end position="300"/>
    </location>
</feature>
<evidence type="ECO:0000313" key="3">
    <source>
        <dbReference type="EMBL" id="VAW90310.1"/>
    </source>
</evidence>
<dbReference type="PANTHER" id="PTHR37023">
    <property type="entry name" value="TRANSPOSASE"/>
    <property type="match status" value="1"/>
</dbReference>
<dbReference type="InterPro" id="IPR026889">
    <property type="entry name" value="Zn_Tnp"/>
</dbReference>
<proteinExistence type="predicted"/>
<dbReference type="GO" id="GO:0004803">
    <property type="term" value="F:transposase activity"/>
    <property type="evidence" value="ECO:0007669"/>
    <property type="project" value="InterPro"/>
</dbReference>
<dbReference type="GO" id="GO:0003677">
    <property type="term" value="F:DNA binding"/>
    <property type="evidence" value="ECO:0007669"/>
    <property type="project" value="InterPro"/>
</dbReference>